<dbReference type="PROSITE" id="PS50932">
    <property type="entry name" value="HTH_LACI_2"/>
    <property type="match status" value="1"/>
</dbReference>
<protein>
    <submittedName>
        <fullName evidence="5">LacI family DNA-binding transcriptional regulator</fullName>
    </submittedName>
</protein>
<dbReference type="CDD" id="cd19977">
    <property type="entry name" value="PBP1_EndR-like"/>
    <property type="match status" value="1"/>
</dbReference>
<dbReference type="EMBL" id="JBHSEF010000010">
    <property type="protein sequence ID" value="MFC4354301.1"/>
    <property type="molecule type" value="Genomic_DNA"/>
</dbReference>
<proteinExistence type="predicted"/>
<sequence>MKKVTMMDVAKEAGVSKSTVSQYINNRFEYMSQETRERIEQSIKDLGYIPNFIAKSLKQKKTSTIGVIVANILHAFSTEIIRSIEDVAGEHHVHVFVCNADDNPEKEKEYIEMLLAKQVDGLIILPTGGNIELYCSLKKMKFPIVFMDRKIQPTLYPTLLLDNHSAAELAVTELIRAGNKRIGFISSTILPQVTPRMERLEGYRHTLMLNDLQVNEQWVVQGKAEAIREQLSELYESGSFPDAIFTANDLSLIELLKFTKQHAIQIPEDLRVVTIDDSPYLDAFTPSITVVKQPTFVMGKEAATLLLKLIKHPIFKEEYDAKRFTPELIKRESIQMERI</sequence>
<keyword evidence="2 5" id="KW-0238">DNA-binding</keyword>
<dbReference type="Pfam" id="PF13377">
    <property type="entry name" value="Peripla_BP_3"/>
    <property type="match status" value="1"/>
</dbReference>
<comment type="caution">
    <text evidence="5">The sequence shown here is derived from an EMBL/GenBank/DDBJ whole genome shotgun (WGS) entry which is preliminary data.</text>
</comment>
<accession>A0ABV8UUQ3</accession>
<dbReference type="Pfam" id="PF00356">
    <property type="entry name" value="LacI"/>
    <property type="match status" value="1"/>
</dbReference>
<gene>
    <name evidence="5" type="ORF">ACFO0S_04335</name>
</gene>
<keyword evidence="3" id="KW-0804">Transcription</keyword>
<reference evidence="6" key="1">
    <citation type="journal article" date="2019" name="Int. J. Syst. Evol. Microbiol.">
        <title>The Global Catalogue of Microorganisms (GCM) 10K type strain sequencing project: providing services to taxonomists for standard genome sequencing and annotation.</title>
        <authorList>
            <consortium name="The Broad Institute Genomics Platform"/>
            <consortium name="The Broad Institute Genome Sequencing Center for Infectious Disease"/>
            <person name="Wu L."/>
            <person name="Ma J."/>
        </authorList>
    </citation>
    <scope>NUCLEOTIDE SEQUENCE [LARGE SCALE GENOMIC DNA]</scope>
    <source>
        <strain evidence="6">CCUG 50353</strain>
    </source>
</reference>
<dbReference type="CDD" id="cd01392">
    <property type="entry name" value="HTH_LacI"/>
    <property type="match status" value="1"/>
</dbReference>
<dbReference type="SUPFAM" id="SSF47413">
    <property type="entry name" value="lambda repressor-like DNA-binding domains"/>
    <property type="match status" value="1"/>
</dbReference>
<dbReference type="InterPro" id="IPR010982">
    <property type="entry name" value="Lambda_DNA-bd_dom_sf"/>
</dbReference>
<dbReference type="SMART" id="SM00354">
    <property type="entry name" value="HTH_LACI"/>
    <property type="match status" value="1"/>
</dbReference>
<evidence type="ECO:0000313" key="5">
    <source>
        <dbReference type="EMBL" id="MFC4354301.1"/>
    </source>
</evidence>
<evidence type="ECO:0000256" key="2">
    <source>
        <dbReference type="ARBA" id="ARBA00023125"/>
    </source>
</evidence>
<dbReference type="PANTHER" id="PTHR30146">
    <property type="entry name" value="LACI-RELATED TRANSCRIPTIONAL REPRESSOR"/>
    <property type="match status" value="1"/>
</dbReference>
<dbReference type="InterPro" id="IPR046335">
    <property type="entry name" value="LacI/GalR-like_sensor"/>
</dbReference>
<organism evidence="5 6">
    <name type="scientific">Chryseomicrobium palamuruense</name>
    <dbReference type="NCBI Taxonomy" id="682973"/>
    <lineage>
        <taxon>Bacteria</taxon>
        <taxon>Bacillati</taxon>
        <taxon>Bacillota</taxon>
        <taxon>Bacilli</taxon>
        <taxon>Bacillales</taxon>
        <taxon>Caryophanaceae</taxon>
        <taxon>Chryseomicrobium</taxon>
    </lineage>
</organism>
<feature type="domain" description="HTH lacI-type" evidence="4">
    <location>
        <begin position="4"/>
        <end position="59"/>
    </location>
</feature>
<dbReference type="InterPro" id="IPR028082">
    <property type="entry name" value="Peripla_BP_I"/>
</dbReference>
<dbReference type="PROSITE" id="PS00356">
    <property type="entry name" value="HTH_LACI_1"/>
    <property type="match status" value="1"/>
</dbReference>
<dbReference type="RefSeq" id="WP_378140580.1">
    <property type="nucleotide sequence ID" value="NZ_JBHSEF010000010.1"/>
</dbReference>
<dbReference type="Gene3D" id="1.10.260.40">
    <property type="entry name" value="lambda repressor-like DNA-binding domains"/>
    <property type="match status" value="1"/>
</dbReference>
<evidence type="ECO:0000256" key="3">
    <source>
        <dbReference type="ARBA" id="ARBA00023163"/>
    </source>
</evidence>
<dbReference type="InterPro" id="IPR000843">
    <property type="entry name" value="HTH_LacI"/>
</dbReference>
<dbReference type="Proteomes" id="UP001595733">
    <property type="component" value="Unassembled WGS sequence"/>
</dbReference>
<keyword evidence="6" id="KW-1185">Reference proteome</keyword>
<dbReference type="SUPFAM" id="SSF53822">
    <property type="entry name" value="Periplasmic binding protein-like I"/>
    <property type="match status" value="1"/>
</dbReference>
<dbReference type="PRINTS" id="PR00036">
    <property type="entry name" value="HTHLACI"/>
</dbReference>
<dbReference type="PANTHER" id="PTHR30146:SF109">
    <property type="entry name" value="HTH-TYPE TRANSCRIPTIONAL REGULATOR GALS"/>
    <property type="match status" value="1"/>
</dbReference>
<evidence type="ECO:0000313" key="6">
    <source>
        <dbReference type="Proteomes" id="UP001595733"/>
    </source>
</evidence>
<dbReference type="GO" id="GO:0003677">
    <property type="term" value="F:DNA binding"/>
    <property type="evidence" value="ECO:0007669"/>
    <property type="project" value="UniProtKB-KW"/>
</dbReference>
<keyword evidence="1" id="KW-0805">Transcription regulation</keyword>
<name>A0ABV8UUQ3_9BACL</name>
<evidence type="ECO:0000259" key="4">
    <source>
        <dbReference type="PROSITE" id="PS50932"/>
    </source>
</evidence>
<evidence type="ECO:0000256" key="1">
    <source>
        <dbReference type="ARBA" id="ARBA00023015"/>
    </source>
</evidence>
<dbReference type="Gene3D" id="3.40.50.2300">
    <property type="match status" value="2"/>
</dbReference>